<dbReference type="HAMAP" id="MF_00230">
    <property type="entry name" value="CobT"/>
    <property type="match status" value="1"/>
</dbReference>
<comment type="similarity">
    <text evidence="3 11">Belongs to the CobT family.</text>
</comment>
<evidence type="ECO:0000313" key="15">
    <source>
        <dbReference type="Proteomes" id="UP000199263"/>
    </source>
</evidence>
<dbReference type="PANTHER" id="PTHR43463">
    <property type="entry name" value="NICOTINATE-NUCLEOTIDE--DIMETHYLBENZIMIDAZOLE PHOSPHORIBOSYLTRANSFERASE"/>
    <property type="match status" value="1"/>
</dbReference>
<dbReference type="RefSeq" id="WP_242943323.1">
    <property type="nucleotide sequence ID" value="NZ_FOMG01000017.1"/>
</dbReference>
<dbReference type="UniPathway" id="UPA00061">
    <property type="reaction ID" value="UER00516"/>
</dbReference>
<keyword evidence="12" id="KW-0175">Coiled coil</keyword>
<evidence type="ECO:0000256" key="1">
    <source>
        <dbReference type="ARBA" id="ARBA00002197"/>
    </source>
</evidence>
<dbReference type="InterPro" id="IPR023195">
    <property type="entry name" value="Nict_dMeBzImd_PRibTrfase_N"/>
</dbReference>
<evidence type="ECO:0000256" key="10">
    <source>
        <dbReference type="ARBA" id="ARBA00047340"/>
    </source>
</evidence>
<dbReference type="GO" id="GO:0009236">
    <property type="term" value="P:cobalamin biosynthetic process"/>
    <property type="evidence" value="ECO:0007669"/>
    <property type="project" value="UniProtKB-UniRule"/>
</dbReference>
<evidence type="ECO:0000256" key="2">
    <source>
        <dbReference type="ARBA" id="ARBA00005049"/>
    </source>
</evidence>
<keyword evidence="13" id="KW-1133">Transmembrane helix</keyword>
<dbReference type="Gene3D" id="3.40.50.10210">
    <property type="match status" value="1"/>
</dbReference>
<feature type="active site" description="Proton acceptor" evidence="11">
    <location>
        <position position="334"/>
    </location>
</feature>
<feature type="coiled-coil region" evidence="12">
    <location>
        <begin position="1"/>
        <end position="41"/>
    </location>
</feature>
<dbReference type="NCBIfam" id="TIGR03160">
    <property type="entry name" value="cobT_DBIPRT"/>
    <property type="match status" value="1"/>
</dbReference>
<evidence type="ECO:0000256" key="11">
    <source>
        <dbReference type="HAMAP-Rule" id="MF_00230"/>
    </source>
</evidence>
<name>A0A1I1NXQ8_9CLOT</name>
<reference evidence="14 15" key="1">
    <citation type="submission" date="2016-10" db="EMBL/GenBank/DDBJ databases">
        <authorList>
            <person name="de Groot N.N."/>
        </authorList>
    </citation>
    <scope>NUCLEOTIDE SEQUENCE [LARGE SCALE GENOMIC DNA]</scope>
    <source>
        <strain evidence="14 15">DSM 12992</strain>
    </source>
</reference>
<evidence type="ECO:0000256" key="12">
    <source>
        <dbReference type="SAM" id="Coils"/>
    </source>
</evidence>
<dbReference type="Gene3D" id="1.10.1610.10">
    <property type="match status" value="1"/>
</dbReference>
<dbReference type="SUPFAM" id="SSF52733">
    <property type="entry name" value="Nicotinate mononucleotide:5,6-dimethylbenzimidazole phosphoribosyltransferase (CobT)"/>
    <property type="match status" value="1"/>
</dbReference>
<keyword evidence="8 11" id="KW-0808">Transferase</keyword>
<dbReference type="CDD" id="cd02439">
    <property type="entry name" value="DMB-PRT_CobT"/>
    <property type="match status" value="1"/>
</dbReference>
<dbReference type="EC" id="2.4.2.21" evidence="4 11"/>
<protein>
    <recommendedName>
        <fullName evidence="5 11">Nicotinate-nucleotide--dimethylbenzimidazole phosphoribosyltransferase</fullName>
        <shortName evidence="11">NN:DBI PRT</shortName>
        <ecNumber evidence="4 11">2.4.2.21</ecNumber>
    </recommendedName>
    <alternativeName>
        <fullName evidence="9 11">N(1)-alpha-phosphoribosyltransferase</fullName>
    </alternativeName>
</protein>
<keyword evidence="7 11" id="KW-0328">Glycosyltransferase</keyword>
<evidence type="ECO:0000256" key="9">
    <source>
        <dbReference type="ARBA" id="ARBA00030686"/>
    </source>
</evidence>
<gene>
    <name evidence="11" type="primary">cobT</name>
    <name evidence="14" type="ORF">SAMN05421842_11734</name>
</gene>
<accession>A0A1I1NXQ8</accession>
<organism evidence="14 15">
    <name type="scientific">Clostridium uliginosum</name>
    <dbReference type="NCBI Taxonomy" id="119641"/>
    <lineage>
        <taxon>Bacteria</taxon>
        <taxon>Bacillati</taxon>
        <taxon>Bacillota</taxon>
        <taxon>Clostridia</taxon>
        <taxon>Eubacteriales</taxon>
        <taxon>Clostridiaceae</taxon>
        <taxon>Clostridium</taxon>
    </lineage>
</organism>
<dbReference type="STRING" id="119641.SAMN05421842_11734"/>
<evidence type="ECO:0000256" key="13">
    <source>
        <dbReference type="SAM" id="Phobius"/>
    </source>
</evidence>
<dbReference type="AlphaFoldDB" id="A0A1I1NXQ8"/>
<dbReference type="Proteomes" id="UP000199263">
    <property type="component" value="Unassembled WGS sequence"/>
</dbReference>
<feature type="transmembrane region" description="Helical" evidence="13">
    <location>
        <begin position="271"/>
        <end position="292"/>
    </location>
</feature>
<dbReference type="InterPro" id="IPR003200">
    <property type="entry name" value="Nict_dMeBzImd_PRibTrfase"/>
</dbReference>
<sequence>MKNYNEESNKIIDKNQNENRLREIIDQIEDINNEIVVKANERMNSLAKPLNSLGKLEQMAVKLSGITGEIKNTLDKRAIIIMCSDNGVVEEGIASAPQYVTLAQTINFTKGLTGVAVIAKANNTDLKVIDIGINSDFEHPLVLNKKIRKSTNNIAKENAMTYDEAINGILIGIEAVKNAKEEGYKILGVGEMGIGNTSTSSAILSSLTGYKVEDVVGYGGGILEDAFKKKIAVIKRAIEINKPKIDDPIDVIAKIGGFDIAGMTGVFLGAAYYKVPVVIDGFISVVAALLAFRLNKKTRDYMFTSHGSKELGFKVAMKELNLQAILNLDMGLGEGSGCPLAFSIMDSACAVMNNMATFKEAEINDSYLDELRAIQKNNKNIIN</sequence>
<evidence type="ECO:0000313" key="14">
    <source>
        <dbReference type="EMBL" id="SFD02196.1"/>
    </source>
</evidence>
<comment type="function">
    <text evidence="1 11">Catalyzes the synthesis of alpha-ribazole-5'-phosphate from nicotinate mononucleotide (NAMN) and 5,6-dimethylbenzimidazole (DMB).</text>
</comment>
<evidence type="ECO:0000256" key="7">
    <source>
        <dbReference type="ARBA" id="ARBA00022676"/>
    </source>
</evidence>
<keyword evidence="13" id="KW-0812">Transmembrane</keyword>
<dbReference type="InterPro" id="IPR017846">
    <property type="entry name" value="Nict_dMeBzImd_PRibTrfase_bact"/>
</dbReference>
<evidence type="ECO:0000256" key="6">
    <source>
        <dbReference type="ARBA" id="ARBA00022573"/>
    </source>
</evidence>
<keyword evidence="13" id="KW-0472">Membrane</keyword>
<evidence type="ECO:0000256" key="4">
    <source>
        <dbReference type="ARBA" id="ARBA00011991"/>
    </source>
</evidence>
<evidence type="ECO:0000256" key="5">
    <source>
        <dbReference type="ARBA" id="ARBA00015486"/>
    </source>
</evidence>
<dbReference type="NCBIfam" id="NF000996">
    <property type="entry name" value="PRK00105.1"/>
    <property type="match status" value="1"/>
</dbReference>
<dbReference type="EMBL" id="FOMG01000017">
    <property type="protein sequence ID" value="SFD02196.1"/>
    <property type="molecule type" value="Genomic_DNA"/>
</dbReference>
<dbReference type="InterPro" id="IPR036087">
    <property type="entry name" value="Nict_dMeBzImd_PRibTrfase_sf"/>
</dbReference>
<evidence type="ECO:0000256" key="8">
    <source>
        <dbReference type="ARBA" id="ARBA00022679"/>
    </source>
</evidence>
<keyword evidence="6 11" id="KW-0169">Cobalamin biosynthesis</keyword>
<proteinExistence type="inferred from homology"/>
<dbReference type="PANTHER" id="PTHR43463:SF1">
    <property type="entry name" value="NICOTINATE-NUCLEOTIDE--DIMETHYLBENZIMIDAZOLE PHOSPHORIBOSYLTRANSFERASE"/>
    <property type="match status" value="1"/>
</dbReference>
<dbReference type="Pfam" id="PF02277">
    <property type="entry name" value="DBI_PRT"/>
    <property type="match status" value="1"/>
</dbReference>
<dbReference type="FunFam" id="3.40.50.10210:FF:000001">
    <property type="entry name" value="Nicotinate-nucleotide--dimethylbenzimidazole phosphoribosyltransferase"/>
    <property type="match status" value="1"/>
</dbReference>
<evidence type="ECO:0000256" key="3">
    <source>
        <dbReference type="ARBA" id="ARBA00007110"/>
    </source>
</evidence>
<comment type="catalytic activity">
    <reaction evidence="10 11">
        <text>5,6-dimethylbenzimidazole + nicotinate beta-D-ribonucleotide = alpha-ribazole 5'-phosphate + nicotinate + H(+)</text>
        <dbReference type="Rhea" id="RHEA:11196"/>
        <dbReference type="ChEBI" id="CHEBI:15378"/>
        <dbReference type="ChEBI" id="CHEBI:15890"/>
        <dbReference type="ChEBI" id="CHEBI:32544"/>
        <dbReference type="ChEBI" id="CHEBI:57502"/>
        <dbReference type="ChEBI" id="CHEBI:57918"/>
        <dbReference type="EC" id="2.4.2.21"/>
    </reaction>
</comment>
<comment type="pathway">
    <text evidence="2 11">Nucleoside biosynthesis; alpha-ribazole biosynthesis; alpha-ribazole from 5,6-dimethylbenzimidazole: step 1/2.</text>
</comment>
<dbReference type="GO" id="GO:0008939">
    <property type="term" value="F:nicotinate-nucleotide-dimethylbenzimidazole phosphoribosyltransferase activity"/>
    <property type="evidence" value="ECO:0007669"/>
    <property type="project" value="UniProtKB-UniRule"/>
</dbReference>
<keyword evidence="15" id="KW-1185">Reference proteome</keyword>